<dbReference type="Pfam" id="PF04760">
    <property type="entry name" value="IF2_N"/>
    <property type="match status" value="1"/>
</dbReference>
<dbReference type="InterPro" id="IPR006847">
    <property type="entry name" value="IF2_N"/>
</dbReference>
<dbReference type="InterPro" id="IPR023115">
    <property type="entry name" value="TIF_IF2_dom3"/>
</dbReference>
<dbReference type="Gene3D" id="2.40.30.10">
    <property type="entry name" value="Translation factors"/>
    <property type="match status" value="2"/>
</dbReference>
<dbReference type="FunFam" id="3.40.50.10050:FF:000001">
    <property type="entry name" value="Translation initiation factor IF-2"/>
    <property type="match status" value="1"/>
</dbReference>
<name>A0A1G4SQE5_9HYPH</name>
<dbReference type="STRING" id="177413.SAMN05660859_2405"/>
<dbReference type="SUPFAM" id="SSF52540">
    <property type="entry name" value="P-loop containing nucleoside triphosphate hydrolases"/>
    <property type="match status" value="1"/>
</dbReference>
<evidence type="ECO:0000256" key="6">
    <source>
        <dbReference type="ARBA" id="ARBA00022917"/>
    </source>
</evidence>
<dbReference type="InterPro" id="IPR005225">
    <property type="entry name" value="Small_GTP-bd"/>
</dbReference>
<evidence type="ECO:0000256" key="4">
    <source>
        <dbReference type="ARBA" id="ARBA00022540"/>
    </source>
</evidence>
<sequence>MTDTKNPGEKTMGVGQGGKTTLTLKRPVEQGVVRQSFSHGRSKSVVVEKVKRRVLGPGDKPEAPAAAAPASPPASAPPAAQPARPAPSAAPQPAASAPARPAPAAAAPAAPSVAPVRSAAPAPSAAPARSAAPAPAAASTPANQPSGRPPLRTQPSPGANLSSPRPAPQGSRPGGVVLRTLTEEEARARTAALQDARIREVEDRKRAEIEAVRRAEREAREKIEREAAEARKREEDARRAFEEEAKRKSEQEARKRFGDDQPAASPSGTAPRAATPASPSSAPAAPGAPRVATPRGPMDAEEDDRRPVRRGPGGAPARPAAPAKPTRPAGPEKSRGRLTVVTAQSSDDERQRSVASFRRRTQRMSGHRHVEAKEKIAREVIIPETISIQELANRMAERAVDVIRMLMKQGQMVKITDVIDADTAQLIAEELGHSVRRVAESDVEEGLFDTTDTDEHLETRPPVVTIMGHVDHGKTSLLDAIRKANVVSGEAGGITQHIGAYQVTSPLGGKITFIDTPGHAAFTAMRARGAKVTDIVVLVVAADDGVMPQTIEAINHARAAKVPLIVAINKIDKPDAKPERVRSELLQYEVQVESLGGDTLEVEVSAKAQINLDKLLELITLQSEVLDLKANPNRDAEGTVIEAKLDRGRGPVATVLVQRGTLRVGDIVVAGAEMGRVRALIDDKGANVTSAGPSFPVEVLGFSGTPEAGDRLAVVENEARAREITDYRQRQKREKAAARSATVRGSLEQMMSQAKTAGRKEFPLIIKGDVSGSIEAITTSLEKLGTDEVQARIIHSGAGGVNESDVTLAETAGAAIIAFNVRANKEARDAAERAGIEIRYYNIIYDLVDDVKAAMGGLLAPINRETMLGNALIKEIFAVSKVGKVAGCLVTDGVVERGQHVRLIRDNVVIHEGKLATLNRFKDAVNTVHSGQECGMSFENYQDMRAGDVIECYRVEVVQRTL</sequence>
<comment type="caution">
    <text evidence="8">Lacks conserved residue(s) required for the propagation of feature annotation.</text>
</comment>
<dbReference type="CDD" id="cd03692">
    <property type="entry name" value="mtIF2_IVc"/>
    <property type="match status" value="1"/>
</dbReference>
<dbReference type="PANTHER" id="PTHR43381">
    <property type="entry name" value="TRANSLATION INITIATION FACTOR IF-2-RELATED"/>
    <property type="match status" value="1"/>
</dbReference>
<dbReference type="SUPFAM" id="SSF50447">
    <property type="entry name" value="Translation proteins"/>
    <property type="match status" value="2"/>
</dbReference>
<comment type="similarity">
    <text evidence="1 8 9">Belongs to the TRAFAC class translation factor GTPase superfamily. Classic translation factor GTPase family. IF-2 subfamily.</text>
</comment>
<dbReference type="Gene3D" id="3.40.50.300">
    <property type="entry name" value="P-loop containing nucleotide triphosphate hydrolases"/>
    <property type="match status" value="1"/>
</dbReference>
<keyword evidence="6 8" id="KW-0648">Protein biosynthesis</keyword>
<dbReference type="InterPro" id="IPR015760">
    <property type="entry name" value="TIF_IF2"/>
</dbReference>
<dbReference type="Proteomes" id="UP000198889">
    <property type="component" value="Unassembled WGS sequence"/>
</dbReference>
<reference evidence="13" key="1">
    <citation type="submission" date="2016-10" db="EMBL/GenBank/DDBJ databases">
        <authorList>
            <person name="Varghese N."/>
            <person name="Submissions S."/>
        </authorList>
    </citation>
    <scope>NUCLEOTIDE SEQUENCE [LARGE SCALE GENOMIC DNA]</scope>
    <source>
        <strain evidence="13">CGMCC 1.1761</strain>
    </source>
</reference>
<evidence type="ECO:0000259" key="11">
    <source>
        <dbReference type="PROSITE" id="PS51722"/>
    </source>
</evidence>
<dbReference type="InterPro" id="IPR027417">
    <property type="entry name" value="P-loop_NTPase"/>
</dbReference>
<organism evidence="12 13">
    <name type="scientific">Ancylobacter rudongensis</name>
    <dbReference type="NCBI Taxonomy" id="177413"/>
    <lineage>
        <taxon>Bacteria</taxon>
        <taxon>Pseudomonadati</taxon>
        <taxon>Pseudomonadota</taxon>
        <taxon>Alphaproteobacteria</taxon>
        <taxon>Hyphomicrobiales</taxon>
        <taxon>Xanthobacteraceae</taxon>
        <taxon>Ancylobacter</taxon>
    </lineage>
</organism>
<evidence type="ECO:0000256" key="8">
    <source>
        <dbReference type="HAMAP-Rule" id="MF_00100"/>
    </source>
</evidence>
<feature type="compositionally biased region" description="Low complexity" evidence="10">
    <location>
        <begin position="91"/>
        <end position="142"/>
    </location>
</feature>
<keyword evidence="7 8" id="KW-0342">GTP-binding</keyword>
<feature type="compositionally biased region" description="Polar residues" evidence="10">
    <location>
        <begin position="153"/>
        <end position="163"/>
    </location>
</feature>
<feature type="domain" description="Tr-type G" evidence="11">
    <location>
        <begin position="459"/>
        <end position="629"/>
    </location>
</feature>
<dbReference type="GO" id="GO:0005525">
    <property type="term" value="F:GTP binding"/>
    <property type="evidence" value="ECO:0007669"/>
    <property type="project" value="UniProtKB-KW"/>
</dbReference>
<dbReference type="GO" id="GO:0003743">
    <property type="term" value="F:translation initiation factor activity"/>
    <property type="evidence" value="ECO:0007669"/>
    <property type="project" value="UniProtKB-UniRule"/>
</dbReference>
<dbReference type="CDD" id="cd03702">
    <property type="entry name" value="IF2_mtIF2_II"/>
    <property type="match status" value="1"/>
</dbReference>
<evidence type="ECO:0000313" key="12">
    <source>
        <dbReference type="EMBL" id="SCW71318.1"/>
    </source>
</evidence>
<keyword evidence="13" id="KW-1185">Reference proteome</keyword>
<evidence type="ECO:0000256" key="7">
    <source>
        <dbReference type="ARBA" id="ARBA00023134"/>
    </source>
</evidence>
<feature type="compositionally biased region" description="Basic and acidic residues" evidence="10">
    <location>
        <begin position="196"/>
        <end position="259"/>
    </location>
</feature>
<evidence type="ECO:0000256" key="9">
    <source>
        <dbReference type="RuleBase" id="RU000644"/>
    </source>
</evidence>
<dbReference type="AlphaFoldDB" id="A0A1G4SQE5"/>
<dbReference type="Gene3D" id="3.40.50.10050">
    <property type="entry name" value="Translation initiation factor IF- 2, domain 3"/>
    <property type="match status" value="1"/>
</dbReference>
<dbReference type="CDD" id="cd01887">
    <property type="entry name" value="IF2_eIF5B"/>
    <property type="match status" value="1"/>
</dbReference>
<dbReference type="EMBL" id="FMTP01000003">
    <property type="protein sequence ID" value="SCW71318.1"/>
    <property type="molecule type" value="Genomic_DNA"/>
</dbReference>
<feature type="compositionally biased region" description="Low complexity" evidence="10">
    <location>
        <begin position="262"/>
        <end position="297"/>
    </location>
</feature>
<dbReference type="InterPro" id="IPR000795">
    <property type="entry name" value="T_Tr_GTP-bd_dom"/>
</dbReference>
<feature type="compositionally biased region" description="Low complexity" evidence="10">
    <location>
        <begin position="315"/>
        <end position="329"/>
    </location>
</feature>
<feature type="binding site" evidence="8">
    <location>
        <begin position="515"/>
        <end position="519"/>
    </location>
    <ligand>
        <name>GTP</name>
        <dbReference type="ChEBI" id="CHEBI:37565"/>
    </ligand>
</feature>
<protein>
    <recommendedName>
        <fullName evidence="2 8">Translation initiation factor IF-2</fullName>
    </recommendedName>
</protein>
<dbReference type="Pfam" id="PF11987">
    <property type="entry name" value="IF-2"/>
    <property type="match status" value="1"/>
</dbReference>
<feature type="binding site" evidence="8">
    <location>
        <begin position="468"/>
        <end position="475"/>
    </location>
    <ligand>
        <name>GTP</name>
        <dbReference type="ChEBI" id="CHEBI:37565"/>
    </ligand>
</feature>
<dbReference type="FunFam" id="2.40.30.10:FF:000007">
    <property type="entry name" value="Translation initiation factor IF-2"/>
    <property type="match status" value="1"/>
</dbReference>
<keyword evidence="5 8" id="KW-0547">Nucleotide-binding</keyword>
<comment type="function">
    <text evidence="8 9">One of the essential components for the initiation of protein synthesis. Protects formylmethionyl-tRNA from spontaneous hydrolysis and promotes its binding to the 30S ribosomal subunits. Also involved in the hydrolysis of GTP during the formation of the 70S ribosomal complex.</text>
</comment>
<gene>
    <name evidence="8" type="primary">infB</name>
    <name evidence="12" type="ORF">SAMN05660859_2405</name>
</gene>
<proteinExistence type="inferred from homology"/>
<accession>A0A1G4SQE5</accession>
<dbReference type="FunFam" id="2.40.30.10:FF:000008">
    <property type="entry name" value="Translation initiation factor IF-2"/>
    <property type="match status" value="1"/>
</dbReference>
<feature type="binding site" evidence="8">
    <location>
        <begin position="569"/>
        <end position="572"/>
    </location>
    <ligand>
        <name>GTP</name>
        <dbReference type="ChEBI" id="CHEBI:37565"/>
    </ligand>
</feature>
<dbReference type="Pfam" id="PF22042">
    <property type="entry name" value="EF-G_D2"/>
    <property type="match status" value="1"/>
</dbReference>
<dbReference type="InterPro" id="IPR013575">
    <property type="entry name" value="IF2_assoc_dom_bac"/>
</dbReference>
<evidence type="ECO:0000256" key="10">
    <source>
        <dbReference type="SAM" id="MobiDB-lite"/>
    </source>
</evidence>
<evidence type="ECO:0000256" key="3">
    <source>
        <dbReference type="ARBA" id="ARBA00022490"/>
    </source>
</evidence>
<keyword evidence="4 8" id="KW-0396">Initiation factor</keyword>
<dbReference type="Pfam" id="PF00009">
    <property type="entry name" value="GTP_EFTU"/>
    <property type="match status" value="1"/>
</dbReference>
<comment type="subcellular location">
    <subcellularLocation>
        <location evidence="8">Cytoplasm</location>
    </subcellularLocation>
</comment>
<dbReference type="InterPro" id="IPR009000">
    <property type="entry name" value="Transl_B-barrel_sf"/>
</dbReference>
<evidence type="ECO:0000256" key="1">
    <source>
        <dbReference type="ARBA" id="ARBA00007733"/>
    </source>
</evidence>
<dbReference type="NCBIfam" id="TIGR00231">
    <property type="entry name" value="small_GTP"/>
    <property type="match status" value="1"/>
</dbReference>
<dbReference type="GO" id="GO:0005829">
    <property type="term" value="C:cytosol"/>
    <property type="evidence" value="ECO:0007669"/>
    <property type="project" value="TreeGrafter"/>
</dbReference>
<dbReference type="InterPro" id="IPR000178">
    <property type="entry name" value="TF_IF2_bacterial-like"/>
</dbReference>
<dbReference type="HAMAP" id="MF_00100_B">
    <property type="entry name" value="IF_2_B"/>
    <property type="match status" value="1"/>
</dbReference>
<evidence type="ECO:0000313" key="13">
    <source>
        <dbReference type="Proteomes" id="UP000198889"/>
    </source>
</evidence>
<dbReference type="Pfam" id="PF08364">
    <property type="entry name" value="IF2_assoc"/>
    <property type="match status" value="1"/>
</dbReference>
<dbReference type="PANTHER" id="PTHR43381:SF5">
    <property type="entry name" value="TR-TYPE G DOMAIN-CONTAINING PROTEIN"/>
    <property type="match status" value="1"/>
</dbReference>
<dbReference type="RefSeq" id="WP_091439713.1">
    <property type="nucleotide sequence ID" value="NZ_FMTP01000003.1"/>
</dbReference>
<feature type="compositionally biased region" description="Basic residues" evidence="10">
    <location>
        <begin position="357"/>
        <end position="367"/>
    </location>
</feature>
<keyword evidence="3 8" id="KW-0963">Cytoplasm</keyword>
<feature type="region of interest" description="Disordered" evidence="10">
    <location>
        <begin position="1"/>
        <end position="370"/>
    </location>
</feature>
<dbReference type="SUPFAM" id="SSF52156">
    <property type="entry name" value="Initiation factor IF2/eIF5b, domain 3"/>
    <property type="match status" value="1"/>
</dbReference>
<dbReference type="InterPro" id="IPR044145">
    <property type="entry name" value="IF2_II"/>
</dbReference>
<evidence type="ECO:0000256" key="2">
    <source>
        <dbReference type="ARBA" id="ARBA00020675"/>
    </source>
</evidence>
<feature type="compositionally biased region" description="Pro residues" evidence="10">
    <location>
        <begin position="70"/>
        <end position="90"/>
    </location>
</feature>
<dbReference type="NCBIfam" id="TIGR00487">
    <property type="entry name" value="IF-2"/>
    <property type="match status" value="1"/>
</dbReference>
<dbReference type="GO" id="GO:0003924">
    <property type="term" value="F:GTPase activity"/>
    <property type="evidence" value="ECO:0007669"/>
    <property type="project" value="UniProtKB-UniRule"/>
</dbReference>
<evidence type="ECO:0000256" key="5">
    <source>
        <dbReference type="ARBA" id="ARBA00022741"/>
    </source>
</evidence>
<dbReference type="InterPro" id="IPR053905">
    <property type="entry name" value="EF-G-like_DII"/>
</dbReference>
<dbReference type="FunFam" id="3.40.50.300:FF:000019">
    <property type="entry name" value="Translation initiation factor IF-2"/>
    <property type="match status" value="1"/>
</dbReference>
<dbReference type="PROSITE" id="PS51722">
    <property type="entry name" value="G_TR_2"/>
    <property type="match status" value="1"/>
</dbReference>
<dbReference type="InterPro" id="IPR036925">
    <property type="entry name" value="TIF_IF2_dom3_sf"/>
</dbReference>